<comment type="caution">
    <text evidence="3">The sequence shown here is derived from an EMBL/GenBank/DDBJ whole genome shotgun (WGS) entry which is preliminary data.</text>
</comment>
<accession>A0ABU5HAS7</accession>
<dbReference type="Pfam" id="PF16267">
    <property type="entry name" value="DUF4920"/>
    <property type="match status" value="1"/>
</dbReference>
<name>A0ABU5HAS7_9BACT</name>
<protein>
    <submittedName>
        <fullName evidence="3">DUF4920 domain-containing protein</fullName>
    </submittedName>
</protein>
<reference evidence="3 4" key="1">
    <citation type="submission" date="2023-12" db="EMBL/GenBank/DDBJ databases">
        <title>the genome sequence of Hyalangium sp. s54d21.</title>
        <authorList>
            <person name="Zhang X."/>
        </authorList>
    </citation>
    <scope>NUCLEOTIDE SEQUENCE [LARGE SCALE GENOMIC DNA]</scope>
    <source>
        <strain evidence="4">s54d21</strain>
    </source>
</reference>
<keyword evidence="2" id="KW-0732">Signal</keyword>
<organism evidence="3 4">
    <name type="scientific">Hyalangium rubrum</name>
    <dbReference type="NCBI Taxonomy" id="3103134"/>
    <lineage>
        <taxon>Bacteria</taxon>
        <taxon>Pseudomonadati</taxon>
        <taxon>Myxococcota</taxon>
        <taxon>Myxococcia</taxon>
        <taxon>Myxococcales</taxon>
        <taxon>Cystobacterineae</taxon>
        <taxon>Archangiaceae</taxon>
        <taxon>Hyalangium</taxon>
    </lineage>
</organism>
<evidence type="ECO:0000313" key="3">
    <source>
        <dbReference type="EMBL" id="MDY7229225.1"/>
    </source>
</evidence>
<sequence length="187" mass="19522">MKTLRTALLAVVVVPLVALAGGTAATPAKTQPATKSEADCHHPPPPQQAAAPAQGNGWTLTRGEALKGAPAVKLADLLAKPQEHSGKTVLVEGQVRKACEKKGCWMELSTAADAKGPGVRVTFKDYGFFVPLDSAGSQARVEGVVQVAELSENRAKHYEGEGAIVPRGSDGKAREVQLVATGVELRR</sequence>
<dbReference type="Proteomes" id="UP001291309">
    <property type="component" value="Unassembled WGS sequence"/>
</dbReference>
<feature type="signal peptide" evidence="2">
    <location>
        <begin position="1"/>
        <end position="20"/>
    </location>
</feature>
<keyword evidence="4" id="KW-1185">Reference proteome</keyword>
<evidence type="ECO:0000313" key="4">
    <source>
        <dbReference type="Proteomes" id="UP001291309"/>
    </source>
</evidence>
<feature type="region of interest" description="Disordered" evidence="1">
    <location>
        <begin position="24"/>
        <end position="55"/>
    </location>
</feature>
<evidence type="ECO:0000256" key="1">
    <source>
        <dbReference type="SAM" id="MobiDB-lite"/>
    </source>
</evidence>
<gene>
    <name evidence="3" type="ORF">SYV04_22730</name>
</gene>
<dbReference type="InterPro" id="IPR032577">
    <property type="entry name" value="DUF4920"/>
</dbReference>
<proteinExistence type="predicted"/>
<dbReference type="RefSeq" id="WP_321547945.1">
    <property type="nucleotide sequence ID" value="NZ_JAXIVS010000007.1"/>
</dbReference>
<feature type="chain" id="PRO_5046749576" evidence="2">
    <location>
        <begin position="21"/>
        <end position="187"/>
    </location>
</feature>
<evidence type="ECO:0000256" key="2">
    <source>
        <dbReference type="SAM" id="SignalP"/>
    </source>
</evidence>
<dbReference type="EMBL" id="JAXIVS010000007">
    <property type="protein sequence ID" value="MDY7229225.1"/>
    <property type="molecule type" value="Genomic_DNA"/>
</dbReference>